<dbReference type="InterPro" id="IPR004358">
    <property type="entry name" value="Sig_transdc_His_kin-like_C"/>
</dbReference>
<dbReference type="InterPro" id="IPR036890">
    <property type="entry name" value="HATPase_C_sf"/>
</dbReference>
<feature type="domain" description="Histidine kinase" evidence="4">
    <location>
        <begin position="206"/>
        <end position="422"/>
    </location>
</feature>
<name>A0A560H427_9PROT</name>
<protein>
    <recommendedName>
        <fullName evidence="2">histidine kinase</fullName>
        <ecNumber evidence="2">2.7.13.3</ecNumber>
    </recommendedName>
</protein>
<evidence type="ECO:0000256" key="1">
    <source>
        <dbReference type="ARBA" id="ARBA00000085"/>
    </source>
</evidence>
<dbReference type="SUPFAM" id="SSF55874">
    <property type="entry name" value="ATPase domain of HSP90 chaperone/DNA topoisomerase II/histidine kinase"/>
    <property type="match status" value="1"/>
</dbReference>
<dbReference type="InterPro" id="IPR035965">
    <property type="entry name" value="PAS-like_dom_sf"/>
</dbReference>
<dbReference type="Gene3D" id="3.30.565.10">
    <property type="entry name" value="Histidine kinase-like ATPase, C-terminal domain"/>
    <property type="match status" value="1"/>
</dbReference>
<dbReference type="PRINTS" id="PR00344">
    <property type="entry name" value="BCTRLSENSOR"/>
</dbReference>
<dbReference type="GO" id="GO:0000155">
    <property type="term" value="F:phosphorelay sensor kinase activity"/>
    <property type="evidence" value="ECO:0007669"/>
    <property type="project" value="InterPro"/>
</dbReference>
<accession>A0A560H427</accession>
<dbReference type="Gene3D" id="1.10.287.130">
    <property type="match status" value="1"/>
</dbReference>
<feature type="transmembrane region" description="Helical" evidence="3">
    <location>
        <begin position="6"/>
        <end position="27"/>
    </location>
</feature>
<keyword evidence="3" id="KW-1133">Transmembrane helix</keyword>
<dbReference type="PANTHER" id="PTHR43065:SF42">
    <property type="entry name" value="TWO-COMPONENT SENSOR PPRA"/>
    <property type="match status" value="1"/>
</dbReference>
<evidence type="ECO:0000259" key="4">
    <source>
        <dbReference type="PROSITE" id="PS50109"/>
    </source>
</evidence>
<dbReference type="EMBL" id="VITR01000008">
    <property type="protein sequence ID" value="TWB41047.1"/>
    <property type="molecule type" value="Genomic_DNA"/>
</dbReference>
<dbReference type="Proteomes" id="UP000315751">
    <property type="component" value="Unassembled WGS sequence"/>
</dbReference>
<evidence type="ECO:0000313" key="5">
    <source>
        <dbReference type="EMBL" id="TWB41047.1"/>
    </source>
</evidence>
<dbReference type="AlphaFoldDB" id="A0A560H427"/>
<keyword evidence="6" id="KW-1185">Reference proteome</keyword>
<dbReference type="SUPFAM" id="SSF47384">
    <property type="entry name" value="Homodimeric domain of signal transducing histidine kinase"/>
    <property type="match status" value="1"/>
</dbReference>
<comment type="catalytic activity">
    <reaction evidence="1">
        <text>ATP + protein L-histidine = ADP + protein N-phospho-L-histidine.</text>
        <dbReference type="EC" id="2.7.13.3"/>
    </reaction>
</comment>
<dbReference type="SMART" id="SM00387">
    <property type="entry name" value="HATPase_c"/>
    <property type="match status" value="1"/>
</dbReference>
<dbReference type="InterPro" id="IPR005467">
    <property type="entry name" value="His_kinase_dom"/>
</dbReference>
<dbReference type="Pfam" id="PF08448">
    <property type="entry name" value="PAS_4"/>
    <property type="match status" value="1"/>
</dbReference>
<dbReference type="PANTHER" id="PTHR43065">
    <property type="entry name" value="SENSOR HISTIDINE KINASE"/>
    <property type="match status" value="1"/>
</dbReference>
<sequence>MTQDLPTLILAAGVSLCVFAGLLVSCFQRYRAFRRAYFDDAPIPMLIEDWSGVRSFLAALRAKGVTDVVAHLQAHPDLVRDHRRYHRFVDANDAVLRLLGARDKVHFQEIAPQLLPANREIITRVYQALLDGKVSAQGERLLHTIDGRVVPVIWRATLPSSGDARRILFYAFDVSDQKRAQEMVLNARGDLAHAARVSTVGELSASIAHDVAQPIAAIAASAVAAEQWLLRAEPSTDRALNALYQIRRNAQRASDVVGRIKTFLRKAPKRTTTSADALVKDALALIDSEAHLYDVTIRTLIEADLPAVRVDEVEIKQVILNLALNAMQAMAQAQMSERVVTVAVCDKERDGGVEVQIRDNGPGMSEETLSRIFEPFFSTKEDGMGLGLVICKSIINSHGGDLSVVSVEKLGTIFRFILPYDRQMFR</sequence>
<dbReference type="InterPro" id="IPR036097">
    <property type="entry name" value="HisK_dim/P_sf"/>
</dbReference>
<dbReference type="PROSITE" id="PS50109">
    <property type="entry name" value="HIS_KIN"/>
    <property type="match status" value="1"/>
</dbReference>
<comment type="caution">
    <text evidence="5">The sequence shown here is derived from an EMBL/GenBank/DDBJ whole genome shotgun (WGS) entry which is preliminary data.</text>
</comment>
<keyword evidence="3" id="KW-0472">Membrane</keyword>
<reference evidence="5 6" key="1">
    <citation type="submission" date="2019-06" db="EMBL/GenBank/DDBJ databases">
        <title>Genomic Encyclopedia of Type Strains, Phase IV (KMG-V): Genome sequencing to study the core and pangenomes of soil and plant-associated prokaryotes.</title>
        <authorList>
            <person name="Whitman W."/>
        </authorList>
    </citation>
    <scope>NUCLEOTIDE SEQUENCE [LARGE SCALE GENOMIC DNA]</scope>
    <source>
        <strain evidence="5 6">BR 11622</strain>
    </source>
</reference>
<gene>
    <name evidence="5" type="ORF">FBZ90_10871</name>
</gene>
<evidence type="ECO:0000256" key="2">
    <source>
        <dbReference type="ARBA" id="ARBA00012438"/>
    </source>
</evidence>
<keyword evidence="3" id="KW-0812">Transmembrane</keyword>
<dbReference type="Pfam" id="PF02518">
    <property type="entry name" value="HATPase_c"/>
    <property type="match status" value="1"/>
</dbReference>
<dbReference type="OrthoDB" id="9795133at2"/>
<dbReference type="Gene3D" id="3.30.450.20">
    <property type="entry name" value="PAS domain"/>
    <property type="match status" value="1"/>
</dbReference>
<evidence type="ECO:0000313" key="6">
    <source>
        <dbReference type="Proteomes" id="UP000315751"/>
    </source>
</evidence>
<dbReference type="InterPro" id="IPR013656">
    <property type="entry name" value="PAS_4"/>
</dbReference>
<dbReference type="SUPFAM" id="SSF55785">
    <property type="entry name" value="PYP-like sensor domain (PAS domain)"/>
    <property type="match status" value="1"/>
</dbReference>
<evidence type="ECO:0000256" key="3">
    <source>
        <dbReference type="SAM" id="Phobius"/>
    </source>
</evidence>
<dbReference type="InterPro" id="IPR003594">
    <property type="entry name" value="HATPase_dom"/>
</dbReference>
<proteinExistence type="predicted"/>
<dbReference type="EC" id="2.7.13.3" evidence="2"/>
<organism evidence="5 6">
    <name type="scientific">Nitrospirillum amazonense</name>
    <dbReference type="NCBI Taxonomy" id="28077"/>
    <lineage>
        <taxon>Bacteria</taxon>
        <taxon>Pseudomonadati</taxon>
        <taxon>Pseudomonadota</taxon>
        <taxon>Alphaproteobacteria</taxon>
        <taxon>Rhodospirillales</taxon>
        <taxon>Azospirillaceae</taxon>
        <taxon>Nitrospirillum</taxon>
    </lineage>
</organism>